<evidence type="ECO:0008006" key="4">
    <source>
        <dbReference type="Google" id="ProtNLM"/>
    </source>
</evidence>
<evidence type="ECO:0000313" key="3">
    <source>
        <dbReference type="Proteomes" id="UP000000763"/>
    </source>
</evidence>
<dbReference type="Proteomes" id="UP000000763">
    <property type="component" value="Chromosome 3"/>
</dbReference>
<feature type="compositionally biased region" description="Gly residues" evidence="1">
    <location>
        <begin position="267"/>
        <end position="281"/>
    </location>
</feature>
<feature type="compositionally biased region" description="Basic and acidic residues" evidence="1">
    <location>
        <begin position="299"/>
        <end position="320"/>
    </location>
</feature>
<dbReference type="AlphaFoldDB" id="Q851B7"/>
<feature type="compositionally biased region" description="Low complexity" evidence="1">
    <location>
        <begin position="256"/>
        <end position="266"/>
    </location>
</feature>
<evidence type="ECO:0000256" key="1">
    <source>
        <dbReference type="SAM" id="MobiDB-lite"/>
    </source>
</evidence>
<feature type="compositionally biased region" description="Basic and acidic residues" evidence="1">
    <location>
        <begin position="187"/>
        <end position="196"/>
    </location>
</feature>
<feature type="compositionally biased region" description="Gly residues" evidence="1">
    <location>
        <begin position="204"/>
        <end position="214"/>
    </location>
</feature>
<dbReference type="EMBL" id="AC133337">
    <property type="protein sequence ID" value="AAO37831.1"/>
    <property type="molecule type" value="Genomic_DNA"/>
</dbReference>
<sequence>MAELDLELAGDKRWLVWGTSARGVPSLYVWIPVEAPLVCGADRRGSTARRTHEEEKVEPFWSAREVAQRKGKPRRLSGGSRVYCVSRGEGARGPGPREWGPRGSLTVHGGPGALRLTPAGAVGPTCQPHPRARAADGRAPRGSRSVDGEDEKAAGAEEGGCAARVDGDGGAPAVDERNGGVDEVGEDAAKPKEAALRWEVVWGDDGGGPELGGDGGEKATARARFRRGGRSARGGNGRRRCGEGLNRVGRGRERPAAGFAAAAALGRGRGGGSGGRKGMTGGPHPSARVAGGPARQRRARGERPDGPRGKEREREGKGTF</sequence>
<gene>
    <name evidence="2" type="primary">OSJNBa0023A13.2</name>
</gene>
<evidence type="ECO:0000313" key="2">
    <source>
        <dbReference type="EMBL" id="AAO37831.1"/>
    </source>
</evidence>
<reference evidence="3" key="2">
    <citation type="journal article" date="2008" name="Nucleic Acids Res.">
        <title>The rice annotation project database (RAP-DB): 2008 update.</title>
        <authorList>
            <consortium name="The rice annotation project (RAP)"/>
        </authorList>
    </citation>
    <scope>GENOME REANNOTATION</scope>
    <source>
        <strain evidence="3">cv. Nipponbare</strain>
    </source>
</reference>
<reference evidence="3" key="1">
    <citation type="journal article" date="2005" name="Nature">
        <title>The map-based sequence of the rice genome.</title>
        <authorList>
            <consortium name="International rice genome sequencing project (IRGSP)"/>
            <person name="Matsumoto T."/>
            <person name="Wu J."/>
            <person name="Kanamori H."/>
            <person name="Katayose Y."/>
            <person name="Fujisawa M."/>
            <person name="Namiki N."/>
            <person name="Mizuno H."/>
            <person name="Yamamoto K."/>
            <person name="Antonio B.A."/>
            <person name="Baba T."/>
            <person name="Sakata K."/>
            <person name="Nagamura Y."/>
            <person name="Aoki H."/>
            <person name="Arikawa K."/>
            <person name="Arita K."/>
            <person name="Bito T."/>
            <person name="Chiden Y."/>
            <person name="Fujitsuka N."/>
            <person name="Fukunaka R."/>
            <person name="Hamada M."/>
            <person name="Harada C."/>
            <person name="Hayashi A."/>
            <person name="Hijishita S."/>
            <person name="Honda M."/>
            <person name="Hosokawa S."/>
            <person name="Ichikawa Y."/>
            <person name="Idonuma A."/>
            <person name="Iijima M."/>
            <person name="Ikeda M."/>
            <person name="Ikeno M."/>
            <person name="Ito K."/>
            <person name="Ito S."/>
            <person name="Ito T."/>
            <person name="Ito Y."/>
            <person name="Ito Y."/>
            <person name="Iwabuchi A."/>
            <person name="Kamiya K."/>
            <person name="Karasawa W."/>
            <person name="Kurita K."/>
            <person name="Katagiri S."/>
            <person name="Kikuta A."/>
            <person name="Kobayashi H."/>
            <person name="Kobayashi N."/>
            <person name="Machita K."/>
            <person name="Maehara T."/>
            <person name="Masukawa M."/>
            <person name="Mizubayashi T."/>
            <person name="Mukai Y."/>
            <person name="Nagasaki H."/>
            <person name="Nagata Y."/>
            <person name="Naito S."/>
            <person name="Nakashima M."/>
            <person name="Nakama Y."/>
            <person name="Nakamichi Y."/>
            <person name="Nakamura M."/>
            <person name="Meguro A."/>
            <person name="Negishi M."/>
            <person name="Ohta I."/>
            <person name="Ohta T."/>
            <person name="Okamoto M."/>
            <person name="Ono N."/>
            <person name="Saji S."/>
            <person name="Sakaguchi M."/>
            <person name="Sakai K."/>
            <person name="Shibata M."/>
            <person name="Shimokawa T."/>
            <person name="Song J."/>
            <person name="Takazaki Y."/>
            <person name="Terasawa K."/>
            <person name="Tsugane M."/>
            <person name="Tsuji K."/>
            <person name="Ueda S."/>
            <person name="Waki K."/>
            <person name="Yamagata H."/>
            <person name="Yamamoto M."/>
            <person name="Yamamoto S."/>
            <person name="Yamane H."/>
            <person name="Yoshiki S."/>
            <person name="Yoshihara R."/>
            <person name="Yukawa K."/>
            <person name="Zhong H."/>
            <person name="Yano M."/>
            <person name="Yuan Q."/>
            <person name="Ouyang S."/>
            <person name="Liu J."/>
            <person name="Jones K.M."/>
            <person name="Gansberger K."/>
            <person name="Moffat K."/>
            <person name="Hill J."/>
            <person name="Bera J."/>
            <person name="Fadrosh D."/>
            <person name="Jin S."/>
            <person name="Johri S."/>
            <person name="Kim M."/>
            <person name="Overton L."/>
            <person name="Reardon M."/>
            <person name="Tsitrin T."/>
            <person name="Vuong H."/>
            <person name="Weaver B."/>
            <person name="Ciecko A."/>
            <person name="Tallon L."/>
            <person name="Jackson J."/>
            <person name="Pai G."/>
            <person name="Aken S.V."/>
            <person name="Utterback T."/>
            <person name="Reidmuller S."/>
            <person name="Feldblyum T."/>
            <person name="Hsiao J."/>
            <person name="Zismann V."/>
            <person name="Iobst S."/>
            <person name="de Vazeille A.R."/>
            <person name="Buell C.R."/>
            <person name="Ying K."/>
            <person name="Li Y."/>
            <person name="Lu T."/>
            <person name="Huang Y."/>
            <person name="Zhao Q."/>
            <person name="Feng Q."/>
            <person name="Zhang L."/>
            <person name="Zhu J."/>
            <person name="Weng Q."/>
            <person name="Mu J."/>
            <person name="Lu Y."/>
            <person name="Fan D."/>
            <person name="Liu Y."/>
            <person name="Guan J."/>
            <person name="Zhang Y."/>
            <person name="Yu S."/>
            <person name="Liu X."/>
            <person name="Zhang Y."/>
            <person name="Hong G."/>
            <person name="Han B."/>
            <person name="Choisne N."/>
            <person name="Demange N."/>
            <person name="Orjeda G."/>
            <person name="Samain S."/>
            <person name="Cattolico L."/>
            <person name="Pelletier E."/>
            <person name="Couloux A."/>
            <person name="Segurens B."/>
            <person name="Wincker P."/>
            <person name="D'Hont A."/>
            <person name="Scarpelli C."/>
            <person name="Weissenbach J."/>
            <person name="Salanoubat M."/>
            <person name="Quetier F."/>
            <person name="Yu Y."/>
            <person name="Kim H.R."/>
            <person name="Rambo T."/>
            <person name="Currie J."/>
            <person name="Collura K."/>
            <person name="Luo M."/>
            <person name="Yang T."/>
            <person name="Ammiraju J.S.S."/>
            <person name="Engler F."/>
            <person name="Soderlund C."/>
            <person name="Wing R.A."/>
            <person name="Palmer L.E."/>
            <person name="de la Bastide M."/>
            <person name="Spiegel L."/>
            <person name="Nascimento L."/>
            <person name="Zutavern T."/>
            <person name="O'Shaughnessy A."/>
            <person name="Dike S."/>
            <person name="Dedhia N."/>
            <person name="Preston R."/>
            <person name="Balija V."/>
            <person name="McCombie W.R."/>
            <person name="Chow T."/>
            <person name="Chen H."/>
            <person name="Chung M."/>
            <person name="Chen C."/>
            <person name="Shaw J."/>
            <person name="Wu H."/>
            <person name="Hsiao K."/>
            <person name="Chao Y."/>
            <person name="Chu M."/>
            <person name="Cheng C."/>
            <person name="Hour A."/>
            <person name="Lee P."/>
            <person name="Lin S."/>
            <person name="Lin Y."/>
            <person name="Liou J."/>
            <person name="Liu S."/>
            <person name="Hsing Y."/>
            <person name="Raghuvanshi S."/>
            <person name="Mohanty A."/>
            <person name="Bharti A.K."/>
            <person name="Gaur A."/>
            <person name="Gupta V."/>
            <person name="Kumar D."/>
            <person name="Ravi V."/>
            <person name="Vij S."/>
            <person name="Kapur A."/>
            <person name="Khurana P."/>
            <person name="Khurana P."/>
            <person name="Khurana J.P."/>
            <person name="Tyagi A.K."/>
            <person name="Gaikwad K."/>
            <person name="Singh A."/>
            <person name="Dalal V."/>
            <person name="Srivastava S."/>
            <person name="Dixit A."/>
            <person name="Pal A.K."/>
            <person name="Ghazi I.A."/>
            <person name="Yadav M."/>
            <person name="Pandit A."/>
            <person name="Bhargava A."/>
            <person name="Sureshbabu K."/>
            <person name="Batra K."/>
            <person name="Sharma T.R."/>
            <person name="Mohapatra T."/>
            <person name="Singh N.K."/>
            <person name="Messing J."/>
            <person name="Nelson A.B."/>
            <person name="Fuks G."/>
            <person name="Kavchok S."/>
            <person name="Keizer G."/>
            <person name="Linton E."/>
            <person name="Llaca V."/>
            <person name="Song R."/>
            <person name="Tanyolac B."/>
            <person name="Young S."/>
            <person name="Ho-Il K."/>
            <person name="Hahn J.H."/>
            <person name="Sangsakoo G."/>
            <person name="Vanavichit A."/>
            <person name="de Mattos Luiz.A.T."/>
            <person name="Zimmer P.D."/>
            <person name="Malone G."/>
            <person name="Dellagostin O."/>
            <person name="de Oliveira A.C."/>
            <person name="Bevan M."/>
            <person name="Bancroft I."/>
            <person name="Minx P."/>
            <person name="Cordum H."/>
            <person name="Wilson R."/>
            <person name="Cheng Z."/>
            <person name="Jin W."/>
            <person name="Jiang J."/>
            <person name="Leong S.A."/>
            <person name="Iwama H."/>
            <person name="Gojobori T."/>
            <person name="Itoh T."/>
            <person name="Niimura Y."/>
            <person name="Fujii Y."/>
            <person name="Habara T."/>
            <person name="Sakai H."/>
            <person name="Sato Y."/>
            <person name="Wilson G."/>
            <person name="Kumar K."/>
            <person name="McCouch S."/>
            <person name="Juretic N."/>
            <person name="Hoen D."/>
            <person name="Wright S."/>
            <person name="Bruskiewich R."/>
            <person name="Bureau T."/>
            <person name="Miyao A."/>
            <person name="Hirochika H."/>
            <person name="Nishikawa T."/>
            <person name="Kadowaki K."/>
            <person name="Sugiura M."/>
            <person name="Burr B."/>
            <person name="Sasaki T."/>
        </authorList>
    </citation>
    <scope>NUCLEOTIDE SEQUENCE [LARGE SCALE GENOMIC DNA]</scope>
    <source>
        <strain evidence="3">cv. Nipponbare</strain>
    </source>
</reference>
<protein>
    <recommendedName>
        <fullName evidence="4">Pr1-like protein</fullName>
    </recommendedName>
</protein>
<feature type="compositionally biased region" description="Basic residues" evidence="1">
    <location>
        <begin position="221"/>
        <end position="230"/>
    </location>
</feature>
<feature type="compositionally biased region" description="Basic and acidic residues" evidence="1">
    <location>
        <begin position="133"/>
        <end position="155"/>
    </location>
</feature>
<accession>Q851B7</accession>
<feature type="region of interest" description="Disordered" evidence="1">
    <location>
        <begin position="120"/>
        <end position="320"/>
    </location>
</feature>
<organism evidence="2 3">
    <name type="scientific">Oryza sativa subsp. japonica</name>
    <name type="common">Rice</name>
    <dbReference type="NCBI Taxonomy" id="39947"/>
    <lineage>
        <taxon>Eukaryota</taxon>
        <taxon>Viridiplantae</taxon>
        <taxon>Streptophyta</taxon>
        <taxon>Embryophyta</taxon>
        <taxon>Tracheophyta</taxon>
        <taxon>Spermatophyta</taxon>
        <taxon>Magnoliopsida</taxon>
        <taxon>Liliopsida</taxon>
        <taxon>Poales</taxon>
        <taxon>Poaceae</taxon>
        <taxon>BOP clade</taxon>
        <taxon>Oryzoideae</taxon>
        <taxon>Oryzeae</taxon>
        <taxon>Oryzinae</taxon>
        <taxon>Oryza</taxon>
        <taxon>Oryza sativa</taxon>
    </lineage>
</organism>
<name>Q851B7_ORYSJ</name>
<proteinExistence type="predicted"/>